<feature type="region of interest" description="Disordered" evidence="6">
    <location>
        <begin position="425"/>
        <end position="447"/>
    </location>
</feature>
<dbReference type="InterPro" id="IPR034073">
    <property type="entry name" value="Subtilisin_DY-like_dom"/>
</dbReference>
<evidence type="ECO:0000256" key="6">
    <source>
        <dbReference type="SAM" id="MobiDB-lite"/>
    </source>
</evidence>
<dbReference type="CDD" id="cd23445">
    <property type="entry name" value="beta-trefoil_Ricin_HA17-like"/>
    <property type="match status" value="1"/>
</dbReference>
<feature type="compositionally biased region" description="Polar residues" evidence="6">
    <location>
        <begin position="433"/>
        <end position="445"/>
    </location>
</feature>
<evidence type="ECO:0000256" key="2">
    <source>
        <dbReference type="ARBA" id="ARBA00022670"/>
    </source>
</evidence>
<feature type="active site" description="Charge relay system" evidence="5">
    <location>
        <position position="180"/>
    </location>
</feature>
<evidence type="ECO:0000256" key="4">
    <source>
        <dbReference type="ARBA" id="ARBA00022825"/>
    </source>
</evidence>
<dbReference type="GO" id="GO:0006508">
    <property type="term" value="P:proteolysis"/>
    <property type="evidence" value="ECO:0007669"/>
    <property type="project" value="UniProtKB-KW"/>
</dbReference>
<dbReference type="Pfam" id="PF14200">
    <property type="entry name" value="RicinB_lectin_2"/>
    <property type="match status" value="1"/>
</dbReference>
<feature type="active site" description="Charge relay system" evidence="5">
    <location>
        <position position="397"/>
    </location>
</feature>
<dbReference type="Gene3D" id="3.40.50.200">
    <property type="entry name" value="Peptidase S8/S53 domain"/>
    <property type="match status" value="1"/>
</dbReference>
<dbReference type="PROSITE" id="PS51892">
    <property type="entry name" value="SUBTILASE"/>
    <property type="match status" value="1"/>
</dbReference>
<dbReference type="SMART" id="SM00458">
    <property type="entry name" value="RICIN"/>
    <property type="match status" value="1"/>
</dbReference>
<dbReference type="SUPFAM" id="SSF50370">
    <property type="entry name" value="Ricin B-like lectins"/>
    <property type="match status" value="1"/>
</dbReference>
<dbReference type="SUPFAM" id="SSF52743">
    <property type="entry name" value="Subtilisin-like"/>
    <property type="match status" value="1"/>
</dbReference>
<dbReference type="InterPro" id="IPR000209">
    <property type="entry name" value="Peptidase_S8/S53_dom"/>
</dbReference>
<dbReference type="Pfam" id="PF00082">
    <property type="entry name" value="Peptidase_S8"/>
    <property type="match status" value="1"/>
</dbReference>
<sequence length="693" mass="76060">MNRTLTTQDECTKIIVKFKDQVLQSTPLVLEEGNILTQGHDDFFSSFSDLTFERLIFTVSPEDMIQDLKTYNLPEDLSLFRYYSVPVSKDQGDPQSIVDSLKQSPLVETAYIEPNAIEFDVSDSVAAMEDLTKHGDIYAQPNRNPLFQKQTYLKPAPLGIDAQYSWNILGGEGEGVTLVDMQLGGWLLDHEDLVDQQIGLVAGSTNNPLGKTHHGTATLGEVFGFDNEVGIIGISTKAQAKVTSNIRANGKASPADAIVSAAKEMNPGDVLVLTWGYIVNSKGLPAEYVQAVFDAIKFATDKGITVAEAGGNDKVDLDEVAVGGKYVFNRKSPDFKDSGAIMVGAGSSDTSHNRVWFSNYGSRIDVYAWGENITTTYSKDGDPSIKNLYTFGFNGTSGATPIIAGAAVNLQGIAKANLGKPFTPKEVRDLLSDPNTGTPSNNPSSDKIGVMPDLKAILNKLGFKKELLTPPTELQATDIQANSITLQWNPSTSNIGIDIKGYYIYCNGTLRAASLSPEFIDRQVEPNTEYRYIVTAEDINKNVSDPSSEIKVRTKDLNEVQIVTALDEIKVVDKNGDNEVTLYSSHGGANQRWEFVYDQDKDAYQIKSVSDKNLVLAWNAIPNSKQVFATPNQYKEEHYWLLEATGDGYYIVKNKKNPNLVLDVADSKTANGSEIIVYKQNNGKNQKFKLRKV</sequence>
<protein>
    <submittedName>
        <fullName evidence="8">GlcNAc-binding protein A</fullName>
    </submittedName>
</protein>
<evidence type="ECO:0000259" key="7">
    <source>
        <dbReference type="PROSITE" id="PS50853"/>
    </source>
</evidence>
<dbReference type="PROSITE" id="PS50853">
    <property type="entry name" value="FN3"/>
    <property type="match status" value="1"/>
</dbReference>
<feature type="domain" description="Fibronectin type-III" evidence="7">
    <location>
        <begin position="470"/>
        <end position="557"/>
    </location>
</feature>
<dbReference type="Gene3D" id="2.80.10.50">
    <property type="match status" value="1"/>
</dbReference>
<dbReference type="GO" id="GO:0004252">
    <property type="term" value="F:serine-type endopeptidase activity"/>
    <property type="evidence" value="ECO:0007669"/>
    <property type="project" value="UniProtKB-UniRule"/>
</dbReference>
<dbReference type="CDD" id="cd00063">
    <property type="entry name" value="FN3"/>
    <property type="match status" value="1"/>
</dbReference>
<dbReference type="InterPro" id="IPR035992">
    <property type="entry name" value="Ricin_B-like_lectins"/>
</dbReference>
<accession>A0A6C0QQI2</accession>
<dbReference type="Gene3D" id="2.60.40.10">
    <property type="entry name" value="Immunoglobulins"/>
    <property type="match status" value="1"/>
</dbReference>
<evidence type="ECO:0000313" key="9">
    <source>
        <dbReference type="Proteomes" id="UP000464330"/>
    </source>
</evidence>
<dbReference type="InterPro" id="IPR050131">
    <property type="entry name" value="Peptidase_S8_subtilisin-like"/>
</dbReference>
<dbReference type="CDD" id="cd04843">
    <property type="entry name" value="Peptidases_S8_11"/>
    <property type="match status" value="1"/>
</dbReference>
<evidence type="ECO:0000256" key="1">
    <source>
        <dbReference type="ARBA" id="ARBA00011073"/>
    </source>
</evidence>
<dbReference type="EMBL" id="CP019717">
    <property type="protein sequence ID" value="QHZ50943.1"/>
    <property type="molecule type" value="Genomic_DNA"/>
</dbReference>
<proteinExistence type="inferred from homology"/>
<evidence type="ECO:0000256" key="5">
    <source>
        <dbReference type="PROSITE-ProRule" id="PRU01240"/>
    </source>
</evidence>
<dbReference type="AlphaFoldDB" id="A0A6C0QQI2"/>
<dbReference type="InterPro" id="IPR036116">
    <property type="entry name" value="FN3_sf"/>
</dbReference>
<reference evidence="8 9" key="1">
    <citation type="journal article" date="2020" name="Int. J. Med. Microbiol.">
        <title>Discovery of Paenibacillus larvae ERIC V: Phenotypic and genomic comparison to genotypes ERIC I-IV reveal different inventories of virulence factors which correlate with epidemiological prevalences of American Foulbrood.</title>
        <authorList>
            <person name="Beims H."/>
            <person name="Bunk B."/>
            <person name="Erler S."/>
            <person name="Mohr K.I."/>
            <person name="Sproer C."/>
            <person name="Pradella S."/>
            <person name="Gunther G."/>
            <person name="Rohde M."/>
            <person name="von der Ohe W."/>
            <person name="Steinert M."/>
        </authorList>
    </citation>
    <scope>NUCLEOTIDE SEQUENCE [LARGE SCALE GENOMIC DNA]</scope>
    <source>
        <strain evidence="8">Eric_V</strain>
    </source>
</reference>
<keyword evidence="3 5" id="KW-0378">Hydrolase</keyword>
<dbReference type="InterPro" id="IPR036852">
    <property type="entry name" value="Peptidase_S8/S53_dom_sf"/>
</dbReference>
<dbReference type="InterPro" id="IPR003961">
    <property type="entry name" value="FN3_dom"/>
</dbReference>
<dbReference type="Pfam" id="PF00041">
    <property type="entry name" value="fn3"/>
    <property type="match status" value="1"/>
</dbReference>
<dbReference type="SUPFAM" id="SSF49265">
    <property type="entry name" value="Fibronectin type III"/>
    <property type="match status" value="1"/>
</dbReference>
<dbReference type="Proteomes" id="UP000464330">
    <property type="component" value="Chromosome"/>
</dbReference>
<comment type="similarity">
    <text evidence="1 5">Belongs to the peptidase S8 family.</text>
</comment>
<dbReference type="InterPro" id="IPR023828">
    <property type="entry name" value="Peptidase_S8_Ser-AS"/>
</dbReference>
<dbReference type="PROSITE" id="PS50231">
    <property type="entry name" value="RICIN_B_LECTIN"/>
    <property type="match status" value="1"/>
</dbReference>
<dbReference type="PANTHER" id="PTHR43806">
    <property type="entry name" value="PEPTIDASE S8"/>
    <property type="match status" value="1"/>
</dbReference>
<name>A0A6C0QQI2_9BACL</name>
<keyword evidence="2 5" id="KW-0645">Protease</keyword>
<feature type="active site" description="Charge relay system" evidence="5">
    <location>
        <position position="214"/>
    </location>
</feature>
<evidence type="ECO:0000313" key="8">
    <source>
        <dbReference type="EMBL" id="QHZ50943.1"/>
    </source>
</evidence>
<dbReference type="InterPro" id="IPR013783">
    <property type="entry name" value="Ig-like_fold"/>
</dbReference>
<dbReference type="SMART" id="SM00060">
    <property type="entry name" value="FN3"/>
    <property type="match status" value="1"/>
</dbReference>
<dbReference type="PROSITE" id="PS00138">
    <property type="entry name" value="SUBTILASE_SER"/>
    <property type="match status" value="1"/>
</dbReference>
<dbReference type="PANTHER" id="PTHR43806:SF11">
    <property type="entry name" value="CEREVISIN-RELATED"/>
    <property type="match status" value="1"/>
</dbReference>
<dbReference type="RefSeq" id="WP_172423131.1">
    <property type="nucleotide sequence ID" value="NZ_CP019717.1"/>
</dbReference>
<organism evidence="8 9">
    <name type="scientific">Paenibacillus larvae subsp. larvae</name>
    <dbReference type="NCBI Taxonomy" id="147375"/>
    <lineage>
        <taxon>Bacteria</taxon>
        <taxon>Bacillati</taxon>
        <taxon>Bacillota</taxon>
        <taxon>Bacilli</taxon>
        <taxon>Bacillales</taxon>
        <taxon>Paenibacillaceae</taxon>
        <taxon>Paenibacillus</taxon>
    </lineage>
</organism>
<gene>
    <name evidence="8" type="primary">gbpA2_4</name>
    <name evidence="8" type="ORF">ERICV_01788</name>
</gene>
<evidence type="ECO:0000256" key="3">
    <source>
        <dbReference type="ARBA" id="ARBA00022801"/>
    </source>
</evidence>
<keyword evidence="4 5" id="KW-0720">Serine protease</keyword>
<dbReference type="InterPro" id="IPR000772">
    <property type="entry name" value="Ricin_B_lectin"/>
</dbReference>